<evidence type="ECO:0000313" key="1">
    <source>
        <dbReference type="EMBL" id="KAL0131533.1"/>
    </source>
</evidence>
<sequence>MLHVKKKKLFRVFFLQNKIVFIDKVTNEFLEICFSHKLAICFRHGSFFRSFILHNHPRSNHDQISI</sequence>
<dbReference type="EMBL" id="JADYXP020000002">
    <property type="protein sequence ID" value="KAL0131533.1"/>
    <property type="molecule type" value="Genomic_DNA"/>
</dbReference>
<comment type="caution">
    <text evidence="1">The sequence shown here is derived from an EMBL/GenBank/DDBJ whole genome shotgun (WGS) entry which is preliminary data.</text>
</comment>
<accession>A0AAW2GWF8</accession>
<keyword evidence="2" id="KW-1185">Reference proteome</keyword>
<proteinExistence type="predicted"/>
<organism evidence="1 2">
    <name type="scientific">Cardiocondyla obscurior</name>
    <dbReference type="NCBI Taxonomy" id="286306"/>
    <lineage>
        <taxon>Eukaryota</taxon>
        <taxon>Metazoa</taxon>
        <taxon>Ecdysozoa</taxon>
        <taxon>Arthropoda</taxon>
        <taxon>Hexapoda</taxon>
        <taxon>Insecta</taxon>
        <taxon>Pterygota</taxon>
        <taxon>Neoptera</taxon>
        <taxon>Endopterygota</taxon>
        <taxon>Hymenoptera</taxon>
        <taxon>Apocrita</taxon>
        <taxon>Aculeata</taxon>
        <taxon>Formicoidea</taxon>
        <taxon>Formicidae</taxon>
        <taxon>Myrmicinae</taxon>
        <taxon>Cardiocondyla</taxon>
    </lineage>
</organism>
<gene>
    <name evidence="1" type="ORF">PUN28_002817</name>
</gene>
<name>A0AAW2GWF8_9HYME</name>
<dbReference type="Proteomes" id="UP001430953">
    <property type="component" value="Unassembled WGS sequence"/>
</dbReference>
<evidence type="ECO:0000313" key="2">
    <source>
        <dbReference type="Proteomes" id="UP001430953"/>
    </source>
</evidence>
<reference evidence="1 2" key="1">
    <citation type="submission" date="2023-03" db="EMBL/GenBank/DDBJ databases">
        <title>High recombination rates correlate with genetic variation in Cardiocondyla obscurior ants.</title>
        <authorList>
            <person name="Errbii M."/>
        </authorList>
    </citation>
    <scope>NUCLEOTIDE SEQUENCE [LARGE SCALE GENOMIC DNA]</scope>
    <source>
        <strain evidence="1">Alpha-2009</strain>
        <tissue evidence="1">Whole body</tissue>
    </source>
</reference>
<protein>
    <submittedName>
        <fullName evidence="1">Uncharacterized protein</fullName>
    </submittedName>
</protein>
<dbReference type="AlphaFoldDB" id="A0AAW2GWF8"/>